<evidence type="ECO:0000313" key="8">
    <source>
        <dbReference type="EMBL" id="ORW12036.1"/>
    </source>
</evidence>
<dbReference type="CDD" id="cd18692">
    <property type="entry name" value="PIN_VapC-like"/>
    <property type="match status" value="1"/>
</dbReference>
<evidence type="ECO:0000256" key="3">
    <source>
        <dbReference type="ARBA" id="ARBA00022723"/>
    </source>
</evidence>
<dbReference type="EMBL" id="LQPG01000014">
    <property type="protein sequence ID" value="ORW12036.1"/>
    <property type="molecule type" value="Genomic_DNA"/>
</dbReference>
<comment type="caution">
    <text evidence="8">The sequence shown here is derived from an EMBL/GenBank/DDBJ whole genome shotgun (WGS) entry which is preliminary data.</text>
</comment>
<organism evidence="8 9">
    <name type="scientific">Mycolicibacter longobardus</name>
    <dbReference type="NCBI Taxonomy" id="1108812"/>
    <lineage>
        <taxon>Bacteria</taxon>
        <taxon>Bacillati</taxon>
        <taxon>Actinomycetota</taxon>
        <taxon>Actinomycetes</taxon>
        <taxon>Mycobacteriales</taxon>
        <taxon>Mycobacteriaceae</taxon>
        <taxon>Mycolicibacter</taxon>
    </lineage>
</organism>
<dbReference type="SUPFAM" id="SSF88723">
    <property type="entry name" value="PIN domain-like"/>
    <property type="match status" value="1"/>
</dbReference>
<comment type="function">
    <text evidence="6">Toxic component of a toxin-antitoxin (TA) system. An RNase.</text>
</comment>
<dbReference type="GO" id="GO:0000287">
    <property type="term" value="F:magnesium ion binding"/>
    <property type="evidence" value="ECO:0007669"/>
    <property type="project" value="UniProtKB-UniRule"/>
</dbReference>
<dbReference type="HAMAP" id="MF_00265">
    <property type="entry name" value="VapC_Nob1"/>
    <property type="match status" value="1"/>
</dbReference>
<evidence type="ECO:0000256" key="1">
    <source>
        <dbReference type="ARBA" id="ARBA00022649"/>
    </source>
</evidence>
<evidence type="ECO:0000256" key="5">
    <source>
        <dbReference type="ARBA" id="ARBA00022842"/>
    </source>
</evidence>
<dbReference type="GO" id="GO:0016787">
    <property type="term" value="F:hydrolase activity"/>
    <property type="evidence" value="ECO:0007669"/>
    <property type="project" value="UniProtKB-KW"/>
</dbReference>
<evidence type="ECO:0000256" key="4">
    <source>
        <dbReference type="ARBA" id="ARBA00022801"/>
    </source>
</evidence>
<keyword evidence="5 6" id="KW-0460">Magnesium</keyword>
<feature type="binding site" evidence="6">
    <location>
        <position position="104"/>
    </location>
    <ligand>
        <name>Mg(2+)</name>
        <dbReference type="ChEBI" id="CHEBI:18420"/>
    </ligand>
</feature>
<accession>A0A1X1YLM8</accession>
<evidence type="ECO:0000256" key="6">
    <source>
        <dbReference type="HAMAP-Rule" id="MF_00265"/>
    </source>
</evidence>
<dbReference type="Proteomes" id="UP000193866">
    <property type="component" value="Unassembled WGS sequence"/>
</dbReference>
<sequence length="142" mass="15695">MRFTTVRFVDTNVLLYAISRDPDEQVKADQANAILASRDVALSVQVLQEFYVQATRISRSDALSHEDGTALVESFLRFPAAPITSELMLAALDSHRRFEISYWDAAILEAARALGCAVVLSEDLADGQDYAGVRVENPFRAT</sequence>
<dbReference type="Pfam" id="PF01850">
    <property type="entry name" value="PIN"/>
    <property type="match status" value="1"/>
</dbReference>
<keyword evidence="6" id="KW-0800">Toxin</keyword>
<feature type="binding site" evidence="6">
    <location>
        <position position="10"/>
    </location>
    <ligand>
        <name>Mg(2+)</name>
        <dbReference type="ChEBI" id="CHEBI:18420"/>
    </ligand>
</feature>
<dbReference type="EC" id="3.1.-.-" evidence="6"/>
<dbReference type="GO" id="GO:0004540">
    <property type="term" value="F:RNA nuclease activity"/>
    <property type="evidence" value="ECO:0007669"/>
    <property type="project" value="InterPro"/>
</dbReference>
<dbReference type="OrthoDB" id="9792015at2"/>
<reference evidence="8 9" key="1">
    <citation type="submission" date="2016-01" db="EMBL/GenBank/DDBJ databases">
        <title>The new phylogeny of the genus Mycobacterium.</title>
        <authorList>
            <person name="Tarcisio F."/>
            <person name="Conor M."/>
            <person name="Antonella G."/>
            <person name="Elisabetta G."/>
            <person name="Giulia F.S."/>
            <person name="Sara T."/>
            <person name="Anna F."/>
            <person name="Clotilde B."/>
            <person name="Roberto B."/>
            <person name="Veronica D.S."/>
            <person name="Fabio R."/>
            <person name="Monica P."/>
            <person name="Olivier J."/>
            <person name="Enrico T."/>
            <person name="Nicola S."/>
        </authorList>
    </citation>
    <scope>NUCLEOTIDE SEQUENCE [LARGE SCALE GENOMIC DNA]</scope>
    <source>
        <strain evidence="8 9">DSM 45394</strain>
    </source>
</reference>
<keyword evidence="3 6" id="KW-0479">Metal-binding</keyword>
<dbReference type="AlphaFoldDB" id="A0A1X1YLM8"/>
<dbReference type="InterPro" id="IPR029060">
    <property type="entry name" value="PIN-like_dom_sf"/>
</dbReference>
<name>A0A1X1YLM8_9MYCO</name>
<dbReference type="InterPro" id="IPR022907">
    <property type="entry name" value="VapC_family"/>
</dbReference>
<dbReference type="STRING" id="1108812.AWC16_09345"/>
<keyword evidence="4 6" id="KW-0378">Hydrolase</keyword>
<gene>
    <name evidence="6" type="primary">vapC</name>
    <name evidence="8" type="ORF">AWC16_09345</name>
</gene>
<comment type="cofactor">
    <cofactor evidence="6">
        <name>Mg(2+)</name>
        <dbReference type="ChEBI" id="CHEBI:18420"/>
    </cofactor>
</comment>
<dbReference type="InterPro" id="IPR002716">
    <property type="entry name" value="PIN_dom"/>
</dbReference>
<comment type="similarity">
    <text evidence="6">Belongs to the PINc/VapC protein family.</text>
</comment>
<evidence type="ECO:0000259" key="7">
    <source>
        <dbReference type="Pfam" id="PF01850"/>
    </source>
</evidence>
<keyword evidence="9" id="KW-1185">Reference proteome</keyword>
<evidence type="ECO:0000256" key="2">
    <source>
        <dbReference type="ARBA" id="ARBA00022722"/>
    </source>
</evidence>
<dbReference type="GO" id="GO:0090729">
    <property type="term" value="F:toxin activity"/>
    <property type="evidence" value="ECO:0007669"/>
    <property type="project" value="UniProtKB-KW"/>
</dbReference>
<feature type="domain" description="PIN" evidence="7">
    <location>
        <begin position="8"/>
        <end position="123"/>
    </location>
</feature>
<dbReference type="Gene3D" id="3.40.50.1010">
    <property type="entry name" value="5'-nuclease"/>
    <property type="match status" value="1"/>
</dbReference>
<keyword evidence="1 6" id="KW-1277">Toxin-antitoxin system</keyword>
<protein>
    <recommendedName>
        <fullName evidence="6">Ribonuclease VapC</fullName>
        <shortName evidence="6">RNase VapC</shortName>
        <ecNumber evidence="6">3.1.-.-</ecNumber>
    </recommendedName>
    <alternativeName>
        <fullName evidence="6">Toxin VapC</fullName>
    </alternativeName>
</protein>
<proteinExistence type="inferred from homology"/>
<evidence type="ECO:0000313" key="9">
    <source>
        <dbReference type="Proteomes" id="UP000193866"/>
    </source>
</evidence>
<keyword evidence="2 6" id="KW-0540">Nuclease</keyword>